<name>A0A3P1SFC6_9ACTO</name>
<feature type="binding site" evidence="4">
    <location>
        <begin position="108"/>
        <end position="109"/>
    </location>
    <ligand>
        <name>S-adenosyl-L-methionine</name>
        <dbReference type="ChEBI" id="CHEBI:59789"/>
    </ligand>
</feature>
<dbReference type="PROSITE" id="PS51608">
    <property type="entry name" value="SAM_MT_UBIE"/>
    <property type="match status" value="1"/>
</dbReference>
<dbReference type="HAMAP" id="MF_01813">
    <property type="entry name" value="MenG_UbiE_methyltr"/>
    <property type="match status" value="1"/>
</dbReference>
<gene>
    <name evidence="4" type="primary">menG</name>
    <name evidence="5" type="ORF">EII11_05370</name>
</gene>
<evidence type="ECO:0000256" key="3">
    <source>
        <dbReference type="ARBA" id="ARBA00022691"/>
    </source>
</evidence>
<dbReference type="InterPro" id="IPR004033">
    <property type="entry name" value="UbiE/COQ5_MeTrFase"/>
</dbReference>
<evidence type="ECO:0000256" key="2">
    <source>
        <dbReference type="ARBA" id="ARBA00022679"/>
    </source>
</evidence>
<feature type="binding site" evidence="4">
    <location>
        <position position="86"/>
    </location>
    <ligand>
        <name>S-adenosyl-L-methionine</name>
        <dbReference type="ChEBI" id="CHEBI:59789"/>
    </ligand>
</feature>
<evidence type="ECO:0000313" key="5">
    <source>
        <dbReference type="EMBL" id="RRC95689.1"/>
    </source>
</evidence>
<dbReference type="Gene3D" id="3.40.50.150">
    <property type="entry name" value="Vaccinia Virus protein VP39"/>
    <property type="match status" value="1"/>
</dbReference>
<comment type="caution">
    <text evidence="4">Lacks conserved residue(s) required for the propagation of feature annotation.</text>
</comment>
<dbReference type="AlphaFoldDB" id="A0A3P1SFC6"/>
<dbReference type="PROSITE" id="PS01184">
    <property type="entry name" value="UBIE_2"/>
    <property type="match status" value="1"/>
</dbReference>
<keyword evidence="6" id="KW-1185">Reference proteome</keyword>
<dbReference type="GO" id="GO:0043770">
    <property type="term" value="F:demethylmenaquinone methyltransferase activity"/>
    <property type="evidence" value="ECO:0007669"/>
    <property type="project" value="UniProtKB-UniRule"/>
</dbReference>
<dbReference type="OrthoDB" id="9808140at2"/>
<keyword evidence="1 4" id="KW-0489">Methyltransferase</keyword>
<dbReference type="InterPro" id="IPR023576">
    <property type="entry name" value="UbiE/COQ5_MeTrFase_CS"/>
</dbReference>
<dbReference type="InterPro" id="IPR029063">
    <property type="entry name" value="SAM-dependent_MTases_sf"/>
</dbReference>
<evidence type="ECO:0000256" key="1">
    <source>
        <dbReference type="ARBA" id="ARBA00022603"/>
    </source>
</evidence>
<dbReference type="PANTHER" id="PTHR43591">
    <property type="entry name" value="METHYLTRANSFERASE"/>
    <property type="match status" value="1"/>
</dbReference>
<evidence type="ECO:0000313" key="6">
    <source>
        <dbReference type="Proteomes" id="UP000280444"/>
    </source>
</evidence>
<keyword evidence="2 4" id="KW-0808">Transferase</keyword>
<comment type="caution">
    <text evidence="5">The sequence shown here is derived from an EMBL/GenBank/DDBJ whole genome shotgun (WGS) entry which is preliminary data.</text>
</comment>
<dbReference type="NCBIfam" id="TIGR01934">
    <property type="entry name" value="MenG_MenH_UbiE"/>
    <property type="match status" value="1"/>
</dbReference>
<dbReference type="RefSeq" id="WP_124869662.1">
    <property type="nucleotide sequence ID" value="NZ_RQZF01000003.1"/>
</dbReference>
<comment type="pathway">
    <text evidence="4">Quinol/quinone metabolism; menaquinone biosynthesis; menaquinol from 1,4-dihydroxy-2-naphthoate: step 2/2.</text>
</comment>
<dbReference type="SUPFAM" id="SSF53335">
    <property type="entry name" value="S-adenosyl-L-methionine-dependent methyltransferases"/>
    <property type="match status" value="1"/>
</dbReference>
<evidence type="ECO:0000256" key="4">
    <source>
        <dbReference type="HAMAP-Rule" id="MF_01813"/>
    </source>
</evidence>
<proteinExistence type="inferred from homology"/>
<dbReference type="CDD" id="cd02440">
    <property type="entry name" value="AdoMet_MTases"/>
    <property type="match status" value="1"/>
</dbReference>
<dbReference type="EMBL" id="RQZF01000003">
    <property type="protein sequence ID" value="RRC95689.1"/>
    <property type="molecule type" value="Genomic_DNA"/>
</dbReference>
<organism evidence="5 6">
    <name type="scientific">Schaalia canis</name>
    <dbReference type="NCBI Taxonomy" id="100469"/>
    <lineage>
        <taxon>Bacteria</taxon>
        <taxon>Bacillati</taxon>
        <taxon>Actinomycetota</taxon>
        <taxon>Actinomycetes</taxon>
        <taxon>Actinomycetales</taxon>
        <taxon>Actinomycetaceae</taxon>
        <taxon>Schaalia</taxon>
    </lineage>
</organism>
<dbReference type="Pfam" id="PF01209">
    <property type="entry name" value="Ubie_methyltran"/>
    <property type="match status" value="1"/>
</dbReference>
<comment type="function">
    <text evidence="4">Methyltransferase required for the conversion of demethylmenaquinol (DMKH2) to menaquinol (MKH2).</text>
</comment>
<dbReference type="UniPathway" id="UPA00079">
    <property type="reaction ID" value="UER00169"/>
</dbReference>
<dbReference type="GO" id="GO:0032259">
    <property type="term" value="P:methylation"/>
    <property type="evidence" value="ECO:0007669"/>
    <property type="project" value="UniProtKB-KW"/>
</dbReference>
<dbReference type="EC" id="2.1.1.163" evidence="4"/>
<feature type="binding site" evidence="4">
    <location>
        <position position="68"/>
    </location>
    <ligand>
        <name>S-adenosyl-L-methionine</name>
        <dbReference type="ChEBI" id="CHEBI:59789"/>
    </ligand>
</feature>
<protein>
    <recommendedName>
        <fullName evidence="4">Demethylmenaquinone methyltransferase</fullName>
        <ecNumber evidence="4">2.1.1.163</ecNumber>
    </recommendedName>
</protein>
<dbReference type="Proteomes" id="UP000280444">
    <property type="component" value="Unassembled WGS sequence"/>
</dbReference>
<keyword evidence="3 4" id="KW-0949">S-adenosyl-L-methionine</keyword>
<accession>A0A3P1SFC6</accession>
<comment type="catalytic activity">
    <reaction evidence="4">
        <text>a 2-demethylmenaquinol + S-adenosyl-L-methionine = a menaquinol + S-adenosyl-L-homocysteine + H(+)</text>
        <dbReference type="Rhea" id="RHEA:42640"/>
        <dbReference type="Rhea" id="RHEA-COMP:9539"/>
        <dbReference type="Rhea" id="RHEA-COMP:9563"/>
        <dbReference type="ChEBI" id="CHEBI:15378"/>
        <dbReference type="ChEBI" id="CHEBI:18151"/>
        <dbReference type="ChEBI" id="CHEBI:55437"/>
        <dbReference type="ChEBI" id="CHEBI:57856"/>
        <dbReference type="ChEBI" id="CHEBI:59789"/>
        <dbReference type="EC" id="2.1.1.163"/>
    </reaction>
</comment>
<dbReference type="PANTHER" id="PTHR43591:SF24">
    <property type="entry name" value="2-METHOXY-6-POLYPRENYL-1,4-BENZOQUINOL METHYLASE, MITOCHONDRIAL"/>
    <property type="match status" value="1"/>
</dbReference>
<keyword evidence="4" id="KW-0474">Menaquinone biosynthesis</keyword>
<dbReference type="GO" id="GO:0009234">
    <property type="term" value="P:menaquinone biosynthetic process"/>
    <property type="evidence" value="ECO:0007669"/>
    <property type="project" value="UniProtKB-UniRule"/>
</dbReference>
<comment type="similarity">
    <text evidence="4">Belongs to the class I-like SAM-binding methyltransferase superfamily. MenG/UbiE family.</text>
</comment>
<sequence>MTDAPLSTNVYLDKKPEHIASLFDRVAARYDLSNALLTGGMDQVWLRALRNAVGPQVGEKILDVAAGTGASSAILAESGARVIGCDISEGMIEVGRQRHPEIEFVLGNAMALDFEDDTFDAVTICWGLRNIPETDTALKEMLRVTKPGGRLVVCEFSTPPNAAFRGLYRAHMETVMPAIARVFSSDPDAYDYLVESILAWPDQETLGRIIREAGWDDVEYRNLTGGIAALHRAIKPLA</sequence>
<reference evidence="5 6" key="1">
    <citation type="submission" date="2018-11" db="EMBL/GenBank/DDBJ databases">
        <title>Genomes From Bacteria Associated with the Canine Oral Cavity: a Test Case for Automated Genome-Based Taxonomic Assignment.</title>
        <authorList>
            <person name="Coil D.A."/>
            <person name="Jospin G."/>
            <person name="Darling A.E."/>
            <person name="Wallis C."/>
            <person name="Davis I.J."/>
            <person name="Harris S."/>
            <person name="Eisen J.A."/>
            <person name="Holcombe L.J."/>
            <person name="O'Flynn C."/>
        </authorList>
    </citation>
    <scope>NUCLEOTIDE SEQUENCE [LARGE SCALE GENOMIC DNA]</scope>
    <source>
        <strain evidence="5 6">OH770</strain>
    </source>
</reference>